<protein>
    <submittedName>
        <fullName evidence="2">Uncharacterized protein</fullName>
    </submittedName>
</protein>
<feature type="region of interest" description="Disordered" evidence="1">
    <location>
        <begin position="1"/>
        <end position="25"/>
    </location>
</feature>
<reference evidence="2" key="1">
    <citation type="submission" date="2023-12" db="EMBL/GenBank/DDBJ databases">
        <title>Genome assembly of Anisodus tanguticus.</title>
        <authorList>
            <person name="Wang Y.-J."/>
        </authorList>
    </citation>
    <scope>NUCLEOTIDE SEQUENCE</scope>
    <source>
        <strain evidence="2">KB-2021</strain>
        <tissue evidence="2">Leaf</tissue>
    </source>
</reference>
<keyword evidence="3" id="KW-1185">Reference proteome</keyword>
<feature type="compositionally biased region" description="Low complexity" evidence="1">
    <location>
        <begin position="1"/>
        <end position="21"/>
    </location>
</feature>
<dbReference type="Proteomes" id="UP001291623">
    <property type="component" value="Unassembled WGS sequence"/>
</dbReference>
<organism evidence="2 3">
    <name type="scientific">Anisodus tanguticus</name>
    <dbReference type="NCBI Taxonomy" id="243964"/>
    <lineage>
        <taxon>Eukaryota</taxon>
        <taxon>Viridiplantae</taxon>
        <taxon>Streptophyta</taxon>
        <taxon>Embryophyta</taxon>
        <taxon>Tracheophyta</taxon>
        <taxon>Spermatophyta</taxon>
        <taxon>Magnoliopsida</taxon>
        <taxon>eudicotyledons</taxon>
        <taxon>Gunneridae</taxon>
        <taxon>Pentapetalae</taxon>
        <taxon>asterids</taxon>
        <taxon>lamiids</taxon>
        <taxon>Solanales</taxon>
        <taxon>Solanaceae</taxon>
        <taxon>Solanoideae</taxon>
        <taxon>Hyoscyameae</taxon>
        <taxon>Anisodus</taxon>
    </lineage>
</organism>
<evidence type="ECO:0000313" key="2">
    <source>
        <dbReference type="EMBL" id="KAK4370333.1"/>
    </source>
</evidence>
<comment type="caution">
    <text evidence="2">The sequence shown here is derived from an EMBL/GenBank/DDBJ whole genome shotgun (WGS) entry which is preliminary data.</text>
</comment>
<proteinExistence type="predicted"/>
<sequence length="191" mass="21285">MKSDQSPHSSSNSDSPRNSNDLVNTFHFKSTAYHNFQNTTDFTNKRSAKRTSTGHNVTNACTGSDSRTRDKYGGTHRTTRQSKGSKQPNFHEEPRKKVCFGHTNEPTLDTTSSRTNLGLGDSTSGLDTIVDSEIRDDNPTNYDDDKMGYSRGQPLPRNQCFPTRESDNSGGMVVVWKSNEMVIVEELVVTN</sequence>
<name>A0AAE1SG37_9SOLA</name>
<feature type="compositionally biased region" description="Polar residues" evidence="1">
    <location>
        <begin position="50"/>
        <end position="65"/>
    </location>
</feature>
<dbReference type="EMBL" id="JAVYJV010000005">
    <property type="protein sequence ID" value="KAK4370333.1"/>
    <property type="molecule type" value="Genomic_DNA"/>
</dbReference>
<feature type="compositionally biased region" description="Polar residues" evidence="1">
    <location>
        <begin position="104"/>
        <end position="126"/>
    </location>
</feature>
<feature type="region of interest" description="Disordered" evidence="1">
    <location>
        <begin position="45"/>
        <end position="158"/>
    </location>
</feature>
<evidence type="ECO:0000313" key="3">
    <source>
        <dbReference type="Proteomes" id="UP001291623"/>
    </source>
</evidence>
<dbReference type="AlphaFoldDB" id="A0AAE1SG37"/>
<feature type="compositionally biased region" description="Basic and acidic residues" evidence="1">
    <location>
        <begin position="132"/>
        <end position="148"/>
    </location>
</feature>
<gene>
    <name evidence="2" type="ORF">RND71_009808</name>
</gene>
<accession>A0AAE1SG37</accession>
<evidence type="ECO:0000256" key="1">
    <source>
        <dbReference type="SAM" id="MobiDB-lite"/>
    </source>
</evidence>